<proteinExistence type="predicted"/>
<comment type="caution">
    <text evidence="1">The sequence shown here is derived from an EMBL/GenBank/DDBJ whole genome shotgun (WGS) entry which is preliminary data.</text>
</comment>
<dbReference type="EMBL" id="CM037161">
    <property type="protein sequence ID" value="KAH7854879.1"/>
    <property type="molecule type" value="Genomic_DNA"/>
</dbReference>
<organism evidence="1 2">
    <name type="scientific">Vaccinium darrowii</name>
    <dbReference type="NCBI Taxonomy" id="229202"/>
    <lineage>
        <taxon>Eukaryota</taxon>
        <taxon>Viridiplantae</taxon>
        <taxon>Streptophyta</taxon>
        <taxon>Embryophyta</taxon>
        <taxon>Tracheophyta</taxon>
        <taxon>Spermatophyta</taxon>
        <taxon>Magnoliopsida</taxon>
        <taxon>eudicotyledons</taxon>
        <taxon>Gunneridae</taxon>
        <taxon>Pentapetalae</taxon>
        <taxon>asterids</taxon>
        <taxon>Ericales</taxon>
        <taxon>Ericaceae</taxon>
        <taxon>Vaccinioideae</taxon>
        <taxon>Vaccinieae</taxon>
        <taxon>Vaccinium</taxon>
    </lineage>
</organism>
<name>A0ACB7YP04_9ERIC</name>
<keyword evidence="2" id="KW-1185">Reference proteome</keyword>
<protein>
    <submittedName>
        <fullName evidence="1">Uncharacterized protein</fullName>
    </submittedName>
</protein>
<dbReference type="Proteomes" id="UP000828048">
    <property type="component" value="Chromosome 11"/>
</dbReference>
<evidence type="ECO:0000313" key="2">
    <source>
        <dbReference type="Proteomes" id="UP000828048"/>
    </source>
</evidence>
<gene>
    <name evidence="1" type="ORF">Vadar_018692</name>
</gene>
<reference evidence="1 2" key="1">
    <citation type="journal article" date="2021" name="Hortic Res">
        <title>High-quality reference genome and annotation aids understanding of berry development for evergreen blueberry (Vaccinium darrowii).</title>
        <authorList>
            <person name="Yu J."/>
            <person name="Hulse-Kemp A.M."/>
            <person name="Babiker E."/>
            <person name="Staton M."/>
        </authorList>
    </citation>
    <scope>NUCLEOTIDE SEQUENCE [LARGE SCALE GENOMIC DNA]</scope>
    <source>
        <strain evidence="2">cv. NJ 8807/NJ 8810</strain>
        <tissue evidence="1">Young leaf</tissue>
    </source>
</reference>
<sequence length="1118" mass="124750">MGREIVRQESLEDPGKRSRLWHLDDVLEVLRYGTGTEAVKGLLLNTIDVQVNAKPFEKMDKLWYHESVLEVRRDTMGTEEVENCLLNSNDPEHVQAFGCLKELWMVNCSLSYLPDEIGRLISLETFIIRGNCLSTLPDGIGNLSCLKTLYVFENKLSHLPSGIGNLMSLDSLVLECESLLALPDSFCSLTRLEFFQVNRCNLSHLPSEIGNLVSLKELVLLDGGNNIYTLPDSICSLTQLESLQIDGCNLSHLPSKIGNLVSLKFLGLRGNNFCTLPDSIRNVRGLGNIILDNCAKLQSLPKLPACRVSAVGCTSLESIPFELDQLGLSIQCRGCNKLAENNFANSLLKQLHKSKGLAELKEVVDILVPTGGEVICNKIEKDDRRFETRKVSTCQDQVWLVYTPQGYSGLHLEGGDEVEISIRSTRVAMANVNWGVDFIYEAWGGSRWFSFLFKQQLEHDVVQPRGFWKAQASDDGCGGGGYRTLEFVLQGYESPVVKQKGSLAGAFAKHEERLKESPDGLVKKWREALTEVANLSGWDLPKVANGDEAHLIRKVVEEVQNKSHPIQLNVACHEIGLESRIQKLKVLFKMESADVRIVAVWGMGGIGKTTIVKKLYNLIQHKFEGSCFLTNIREISKQPKGLVDLQAQLLSDILGTGTHNLRNFHHGIEVIKRRAFCRKVLLILDDVDDVQQLIALAIDRDFFGFGSRIIITTRDISTLNLVKVDEIYAAEELNKEESLELFREIVRQESFEDPGKRSRLWYLEDVLEVLRYGTGTEFVKGLCLNTTHVQVNAKPFEKMDKLWNHENVLEVRRDSMGIEAAEGRFVNLTDPQDVQAFSCLKELKLSNCCLSYLPDEIGNIISLHTLNLRLNNMSTLPERICNLTCLKCLDLGGNNLSHLPSEIGRLIALETWFSEGNSLCTLPDSIGNLSCLKFLDVDGNKLSHLPCEIGGLTSLENLNLGNCNLSHLPSEFGRLVSLKTLELRGNNFLTLPESICDLFCLKEFKLDGCNLSHLPSEIENLISLKYLGLGCKSLLTLPDSICSLTRLENLLLDGCNLSHLPSEIGLAMICTGINKLAENNFANCLLKQLHKSKGLSELQKVVDILVPTSSGVPIWFPY</sequence>
<evidence type="ECO:0000313" key="1">
    <source>
        <dbReference type="EMBL" id="KAH7854879.1"/>
    </source>
</evidence>
<accession>A0ACB7YP04</accession>